<dbReference type="InterPro" id="IPR011006">
    <property type="entry name" value="CheY-like_superfamily"/>
</dbReference>
<dbReference type="EMBL" id="BJCL01000006">
    <property type="protein sequence ID" value="GCL63745.1"/>
    <property type="molecule type" value="Genomic_DNA"/>
</dbReference>
<dbReference type="SMART" id="SM00116">
    <property type="entry name" value="CBS"/>
    <property type="match status" value="4"/>
</dbReference>
<feature type="domain" description="Histidine kinase" evidence="20">
    <location>
        <begin position="1417"/>
        <end position="1634"/>
    </location>
</feature>
<keyword evidence="13" id="KW-0131">Cell cycle</keyword>
<feature type="domain" description="PAS" evidence="22">
    <location>
        <begin position="1089"/>
        <end position="1159"/>
    </location>
</feature>
<dbReference type="GO" id="GO:0016020">
    <property type="term" value="C:membrane"/>
    <property type="evidence" value="ECO:0007669"/>
    <property type="project" value="UniProtKB-SubCell"/>
</dbReference>
<evidence type="ECO:0000256" key="18">
    <source>
        <dbReference type="SAM" id="Coils"/>
    </source>
</evidence>
<evidence type="ECO:0000256" key="5">
    <source>
        <dbReference type="ARBA" id="ARBA00022679"/>
    </source>
</evidence>
<dbReference type="PROSITE" id="PS50109">
    <property type="entry name" value="HIS_KIN"/>
    <property type="match status" value="1"/>
</dbReference>
<evidence type="ECO:0000256" key="8">
    <source>
        <dbReference type="ARBA" id="ARBA00022777"/>
    </source>
</evidence>
<dbReference type="InterPro" id="IPR013656">
    <property type="entry name" value="PAS_4"/>
</dbReference>
<dbReference type="PANTHER" id="PTHR45339">
    <property type="entry name" value="HYBRID SIGNAL TRANSDUCTION HISTIDINE KINASE J"/>
    <property type="match status" value="1"/>
</dbReference>
<feature type="domain" description="CBS" evidence="24">
    <location>
        <begin position="90"/>
        <end position="150"/>
    </location>
</feature>
<evidence type="ECO:0000256" key="7">
    <source>
        <dbReference type="ARBA" id="ARBA00022741"/>
    </source>
</evidence>
<dbReference type="FunFam" id="3.30.565.10:FF:000010">
    <property type="entry name" value="Sensor histidine kinase RcsC"/>
    <property type="match status" value="1"/>
</dbReference>
<gene>
    <name evidence="25" type="ORF">AQPW35_28260</name>
</gene>
<keyword evidence="9" id="KW-0067">ATP-binding</keyword>
<dbReference type="Pfam" id="PF00072">
    <property type="entry name" value="Response_reg"/>
    <property type="match status" value="1"/>
</dbReference>
<evidence type="ECO:0000256" key="15">
    <source>
        <dbReference type="ARBA" id="ARBA00070152"/>
    </source>
</evidence>
<comment type="function">
    <text evidence="14">Member of the two-component regulatory system BvgS/BvgA. Phosphorylates BvgA via a four-step phosphorelay in response to environmental signals.</text>
</comment>
<dbReference type="InterPro" id="IPR035965">
    <property type="entry name" value="PAS-like_dom_sf"/>
</dbReference>
<feature type="compositionally biased region" description="Pro residues" evidence="19">
    <location>
        <begin position="1"/>
        <end position="15"/>
    </location>
</feature>
<dbReference type="NCBIfam" id="TIGR00229">
    <property type="entry name" value="sensory_box"/>
    <property type="match status" value="4"/>
</dbReference>
<keyword evidence="8" id="KW-0418">Kinase</keyword>
<evidence type="ECO:0000256" key="17">
    <source>
        <dbReference type="PROSITE-ProRule" id="PRU00703"/>
    </source>
</evidence>
<dbReference type="InterPro" id="IPR001789">
    <property type="entry name" value="Sig_transdc_resp-reg_receiver"/>
</dbReference>
<dbReference type="Pfam" id="PF13185">
    <property type="entry name" value="GAF_2"/>
    <property type="match status" value="1"/>
</dbReference>
<keyword evidence="17" id="KW-0129">CBS domain</keyword>
<dbReference type="Pfam" id="PF08448">
    <property type="entry name" value="PAS_4"/>
    <property type="match status" value="3"/>
</dbReference>
<keyword evidence="7" id="KW-0547">Nucleotide-binding</keyword>
<dbReference type="CDD" id="cd00130">
    <property type="entry name" value="PAS"/>
    <property type="match status" value="5"/>
</dbReference>
<dbReference type="SMART" id="SM00387">
    <property type="entry name" value="HATPase_c"/>
    <property type="match status" value="1"/>
</dbReference>
<dbReference type="CDD" id="cd16922">
    <property type="entry name" value="HATPase_EvgS-ArcB-TorS-like"/>
    <property type="match status" value="1"/>
</dbReference>
<dbReference type="CDD" id="cd17546">
    <property type="entry name" value="REC_hyHK_CKI1_RcsC-like"/>
    <property type="match status" value="1"/>
</dbReference>
<organism evidence="25 26">
    <name type="scientific">Pseudaquabacterium pictum</name>
    <dbReference type="NCBI Taxonomy" id="2315236"/>
    <lineage>
        <taxon>Bacteria</taxon>
        <taxon>Pseudomonadati</taxon>
        <taxon>Pseudomonadota</taxon>
        <taxon>Betaproteobacteria</taxon>
        <taxon>Burkholderiales</taxon>
        <taxon>Sphaerotilaceae</taxon>
        <taxon>Pseudaquabacterium</taxon>
    </lineage>
</organism>
<evidence type="ECO:0000256" key="12">
    <source>
        <dbReference type="ARBA" id="ARBA00023136"/>
    </source>
</evidence>
<feature type="coiled-coil region" evidence="18">
    <location>
        <begin position="1202"/>
        <end position="1247"/>
    </location>
</feature>
<evidence type="ECO:0000256" key="1">
    <source>
        <dbReference type="ARBA" id="ARBA00000085"/>
    </source>
</evidence>
<dbReference type="GO" id="GO:0000155">
    <property type="term" value="F:phosphorelay sensor kinase activity"/>
    <property type="evidence" value="ECO:0007669"/>
    <property type="project" value="InterPro"/>
</dbReference>
<dbReference type="PROSITE" id="PS50112">
    <property type="entry name" value="PAS"/>
    <property type="match status" value="3"/>
</dbReference>
<feature type="domain" description="PAS" evidence="22">
    <location>
        <begin position="690"/>
        <end position="725"/>
    </location>
</feature>
<evidence type="ECO:0000259" key="20">
    <source>
        <dbReference type="PROSITE" id="PS50109"/>
    </source>
</evidence>
<dbReference type="InterPro" id="IPR003018">
    <property type="entry name" value="GAF"/>
</dbReference>
<dbReference type="Proteomes" id="UP000301751">
    <property type="component" value="Unassembled WGS sequence"/>
</dbReference>
<dbReference type="GO" id="GO:0005524">
    <property type="term" value="F:ATP binding"/>
    <property type="evidence" value="ECO:0007669"/>
    <property type="project" value="UniProtKB-KW"/>
</dbReference>
<comment type="subcellular location">
    <subcellularLocation>
        <location evidence="2">Membrane</location>
    </subcellularLocation>
</comment>
<dbReference type="PANTHER" id="PTHR45339:SF3">
    <property type="entry name" value="HISTIDINE KINASE"/>
    <property type="match status" value="1"/>
</dbReference>
<dbReference type="Gene3D" id="3.40.50.2300">
    <property type="match status" value="1"/>
</dbReference>
<evidence type="ECO:0000256" key="9">
    <source>
        <dbReference type="ARBA" id="ARBA00022840"/>
    </source>
</evidence>
<dbReference type="SUPFAM" id="SSF54631">
    <property type="entry name" value="CBS-domain pair"/>
    <property type="match status" value="2"/>
</dbReference>
<dbReference type="SMART" id="SM00086">
    <property type="entry name" value="PAC"/>
    <property type="match status" value="5"/>
</dbReference>
<dbReference type="Pfam" id="PF00571">
    <property type="entry name" value="CBS"/>
    <property type="match status" value="3"/>
</dbReference>
<dbReference type="Gene3D" id="3.30.565.10">
    <property type="entry name" value="Histidine kinase-like ATPase, C-terminal domain"/>
    <property type="match status" value="1"/>
</dbReference>
<dbReference type="SUPFAM" id="SSF47384">
    <property type="entry name" value="Homodimeric domain of signal transducing histidine kinase"/>
    <property type="match status" value="1"/>
</dbReference>
<dbReference type="InterPro" id="IPR000644">
    <property type="entry name" value="CBS_dom"/>
</dbReference>
<dbReference type="InterPro" id="IPR036890">
    <property type="entry name" value="HATPase_C_sf"/>
</dbReference>
<dbReference type="Gene3D" id="3.10.580.10">
    <property type="entry name" value="CBS-domain"/>
    <property type="match status" value="2"/>
</dbReference>
<dbReference type="RefSeq" id="WP_137733465.1">
    <property type="nucleotide sequence ID" value="NZ_BJCL01000006.1"/>
</dbReference>
<feature type="domain" description="PAC" evidence="23">
    <location>
        <begin position="762"/>
        <end position="815"/>
    </location>
</feature>
<dbReference type="CDD" id="cd00082">
    <property type="entry name" value="HisKA"/>
    <property type="match status" value="1"/>
</dbReference>
<dbReference type="Pfam" id="PF00512">
    <property type="entry name" value="HisKA"/>
    <property type="match status" value="1"/>
</dbReference>
<evidence type="ECO:0000256" key="6">
    <source>
        <dbReference type="ARBA" id="ARBA00022729"/>
    </source>
</evidence>
<dbReference type="SMART" id="SM00065">
    <property type="entry name" value="GAF"/>
    <property type="match status" value="1"/>
</dbReference>
<dbReference type="SUPFAM" id="SSF52172">
    <property type="entry name" value="CheY-like"/>
    <property type="match status" value="1"/>
</dbReference>
<keyword evidence="10" id="KW-0902">Two-component regulatory system</keyword>
<feature type="domain" description="PAC" evidence="23">
    <location>
        <begin position="356"/>
        <end position="408"/>
    </location>
</feature>
<dbReference type="EC" id="2.7.13.3" evidence="3"/>
<dbReference type="InterPro" id="IPR029016">
    <property type="entry name" value="GAF-like_dom_sf"/>
</dbReference>
<evidence type="ECO:0000256" key="10">
    <source>
        <dbReference type="ARBA" id="ARBA00023012"/>
    </source>
</evidence>
<dbReference type="FunFam" id="1.10.287.130:FF:000038">
    <property type="entry name" value="Sensory transduction histidine kinase"/>
    <property type="match status" value="1"/>
</dbReference>
<dbReference type="InterPro" id="IPR005467">
    <property type="entry name" value="His_kinase_dom"/>
</dbReference>
<feature type="modified residue" description="4-aspartylphosphate" evidence="16">
    <location>
        <position position="1709"/>
    </location>
</feature>
<dbReference type="InterPro" id="IPR046342">
    <property type="entry name" value="CBS_dom_sf"/>
</dbReference>
<dbReference type="InterPro" id="IPR036097">
    <property type="entry name" value="HisK_dim/P_sf"/>
</dbReference>
<dbReference type="SMART" id="SM00388">
    <property type="entry name" value="HisKA"/>
    <property type="match status" value="1"/>
</dbReference>
<dbReference type="SUPFAM" id="SSF55785">
    <property type="entry name" value="PYP-like sensor domain (PAS domain)"/>
    <property type="match status" value="5"/>
</dbReference>
<keyword evidence="11" id="KW-0843">Virulence</keyword>
<dbReference type="SMART" id="SM00448">
    <property type="entry name" value="REC"/>
    <property type="match status" value="1"/>
</dbReference>
<evidence type="ECO:0000256" key="14">
    <source>
        <dbReference type="ARBA" id="ARBA00058004"/>
    </source>
</evidence>
<evidence type="ECO:0000256" key="16">
    <source>
        <dbReference type="PROSITE-ProRule" id="PRU00169"/>
    </source>
</evidence>
<dbReference type="PROSITE" id="PS51371">
    <property type="entry name" value="CBS"/>
    <property type="match status" value="3"/>
</dbReference>
<evidence type="ECO:0000313" key="26">
    <source>
        <dbReference type="Proteomes" id="UP000301751"/>
    </source>
</evidence>
<dbReference type="Gene3D" id="3.30.450.20">
    <property type="entry name" value="PAS domain"/>
    <property type="match status" value="5"/>
</dbReference>
<dbReference type="PROSITE" id="PS50110">
    <property type="entry name" value="RESPONSE_REGULATORY"/>
    <property type="match status" value="1"/>
</dbReference>
<evidence type="ECO:0000259" key="21">
    <source>
        <dbReference type="PROSITE" id="PS50110"/>
    </source>
</evidence>
<evidence type="ECO:0000256" key="11">
    <source>
        <dbReference type="ARBA" id="ARBA00023026"/>
    </source>
</evidence>
<keyword evidence="4 16" id="KW-0597">Phosphoprotein</keyword>
<feature type="domain" description="CBS" evidence="24">
    <location>
        <begin position="26"/>
        <end position="83"/>
    </location>
</feature>
<dbReference type="InterPro" id="IPR000014">
    <property type="entry name" value="PAS"/>
</dbReference>
<dbReference type="OrthoDB" id="8552871at2"/>
<dbReference type="InterPro" id="IPR000700">
    <property type="entry name" value="PAS-assoc_C"/>
</dbReference>
<evidence type="ECO:0000256" key="4">
    <source>
        <dbReference type="ARBA" id="ARBA00022553"/>
    </source>
</evidence>
<evidence type="ECO:0000256" key="13">
    <source>
        <dbReference type="ARBA" id="ARBA00023306"/>
    </source>
</evidence>
<evidence type="ECO:0000256" key="3">
    <source>
        <dbReference type="ARBA" id="ARBA00012438"/>
    </source>
</evidence>
<keyword evidence="18" id="KW-0175">Coiled coil</keyword>
<feature type="region of interest" description="Disordered" evidence="19">
    <location>
        <begin position="1"/>
        <end position="27"/>
    </location>
</feature>
<evidence type="ECO:0000259" key="23">
    <source>
        <dbReference type="PROSITE" id="PS50113"/>
    </source>
</evidence>
<feature type="domain" description="Response regulatory" evidence="21">
    <location>
        <begin position="1660"/>
        <end position="1776"/>
    </location>
</feature>
<evidence type="ECO:0000256" key="19">
    <source>
        <dbReference type="SAM" id="MobiDB-lite"/>
    </source>
</evidence>
<dbReference type="Gene3D" id="3.30.450.40">
    <property type="match status" value="2"/>
</dbReference>
<keyword evidence="6" id="KW-0732">Signal</keyword>
<evidence type="ECO:0000259" key="22">
    <source>
        <dbReference type="PROSITE" id="PS50112"/>
    </source>
</evidence>
<dbReference type="Pfam" id="PF02518">
    <property type="entry name" value="HATPase_c"/>
    <property type="match status" value="1"/>
</dbReference>
<evidence type="ECO:0000313" key="25">
    <source>
        <dbReference type="EMBL" id="GCL63745.1"/>
    </source>
</evidence>
<keyword evidence="26" id="KW-1185">Reference proteome</keyword>
<evidence type="ECO:0000259" key="24">
    <source>
        <dbReference type="PROSITE" id="PS51371"/>
    </source>
</evidence>
<dbReference type="SUPFAM" id="SSF55874">
    <property type="entry name" value="ATPase domain of HSP90 chaperone/DNA topoisomerase II/histidine kinase"/>
    <property type="match status" value="1"/>
</dbReference>
<dbReference type="Pfam" id="PF13426">
    <property type="entry name" value="PAS_9"/>
    <property type="match status" value="2"/>
</dbReference>
<dbReference type="Gene3D" id="1.10.287.130">
    <property type="match status" value="1"/>
</dbReference>
<comment type="caution">
    <text evidence="25">The sequence shown here is derived from an EMBL/GenBank/DDBJ whole genome shotgun (WGS) entry which is preliminary data.</text>
</comment>
<protein>
    <recommendedName>
        <fullName evidence="15">Virulence sensor protein BvgS</fullName>
        <ecNumber evidence="3">2.7.13.3</ecNumber>
    </recommendedName>
</protein>
<keyword evidence="5" id="KW-0808">Transferase</keyword>
<proteinExistence type="predicted"/>
<sequence length="1850" mass="198120">MPTDLPPAPPSPLPAGSPMQRPLSSMASRPVVQVDPQACLVDAARLMAARRVSCVAVVDGGGRVLGMVGEGRLLAVLRGDLAGSTPVRDALEPLVCVDGSLPCEQAWQLCLRRGVSHLAVVDAQQRLEGVVSETDFRMLLQLSLLAGHHLVPSVMQPVARLVRIDQTLHDAALAMGLGADASVVVVDAAGAAVGVVTARDAARCLAAGGDAGAQPLATVMSQPVHSIGTSATLNAAADRMLALQVRHLVVLDDRGQLVGMLSGHDLARAMAVSLMDATIAQDRLRHRAILDALPDLVWLKDPDGVYLACNPRFEQLYGTPQAQIVGKTDADFVPPDVAAFFRAHDQRAMARNAPTSNEELLHFASDGHSELTHTIKTPVRDADGRLIGVLGIGRDITALRRAEDEFRLLFDRNPAPMAVYARRNQRLVAVNDAFCALYRCTRAEALQLEVADLMTPAQRDMARQAIVQMQGLVAAEWQHLRRDGTPMQVLVQSHDLDRDGEACRVVVITDITRLHRSQQRDQSRLRLLESLVRGDPLADQLRQLALDHEAAFPGSLCSLLLVDESGTRLLHGAAPSLPAFYNQAIDGMAIGPGMGACGSACHSGQRVLAEDIARDPAWADFRDLASRAGLAACWAIPVPGPAGRPLGSFAVYRRQPGLPGDEELDHASFAAGLAALAVGQHRNAQRLRDSERRLADTLQAIPDPIWLKDTQGQLLLANAAYRRLVEPLPAAGTAASPAELTAHNLVALAADEPAVATGGQPLTAERWLAVPPEHRQALFEVVTTPMVDARGRAAGVLGAARDITLIKQGAQALADQSRLVDTMFSQTTDAIVLVDPQTEGFVTFNDAACAGLGYTRAEFARLRPADLQAVLSPQDIQDHTARVMAGEQAVFDNTHRRRDGGLQHVQMTLRRIDFAGRPLLSVVWRDVTESRQHADRIRRLNQAYAVLSGVNEAIVRLHDTAALQAEVCRIAVDVGGFSQAWIGRQDATGGALRTEARTGQGGAVPFPWDAPALAALHGDAPVVRDDAAGGHSVAAFPISPAGGPRSVLVLQADGAGHFDPDQLALYARLVRDVGHAVESIAAEAARRQEQRLREQLMESVAGLFFVVDPEGRLLMWNRRFESVTGYDAEAVRGSSAVDYFAPEDRPAVQQALQRVLTDQEFQTEAPLRVHDGRRVPFLLVARRVDLDTGPVVVGTGIDITDRLRADRELAQHRQHLEQLVAQRTTELEQLNRRLAREDLRLRAMLSLSQRAAGLDEQALWQQGIDVLVALVGSHSGSLHPVDADGCLGAPTWATTTHPALQPGQADGPGAQAAAQACAGALRTQAPVVVPVPAGQPPQRLLAVPVLDQGHCVQVLCVVHADTAAGEPGAPPGAAQDLALAGSDLWDILQRRRTEIALAQAKAAADAANQAKSAFLANMSHEIRTPLNAVLGFAHLLRREPLSPRQRDHLGKIADASQHLLQVINDILDFSKIEASKVELDPIDFALQPCLQRMLAMVADRAQANRVRLHLQLDPACPAHVHGDRMRLEQILLNLLSNAVKFAPGGQVGLLAQPLAPGWLRFEVSDTGIGIDPHQLPLLFRPFEQADASTTRRFGGTGLGLAICHRLALLMGGRIGVHSQPGEGSRFWLELPLPQTDDIVAPALPPAPAALPAALPLLGLQVLLAEDNPINQEVALELLSGQGAQVALVGDGQEALQRARQSRYDVVLMDVQMPRLDGLRAAAAIRQLPGWQRVPIIAMTASAFAEDRVDCLAAGMDDVLVKPVDPEALTRCLLQWCRPAAEPDAVRSCLLALRGLLQSHDTEAADHLARHAPQLAAALGPQLDALARDVHGFAFEAALARVDALLAAPAA</sequence>
<dbReference type="PRINTS" id="PR00344">
    <property type="entry name" value="BCTRLSENSOR"/>
</dbReference>
<dbReference type="PROSITE" id="PS50113">
    <property type="entry name" value="PAC"/>
    <property type="match status" value="2"/>
</dbReference>
<accession>A0A480AVC8</accession>
<dbReference type="SMART" id="SM00091">
    <property type="entry name" value="PAS"/>
    <property type="match status" value="5"/>
</dbReference>
<reference evidence="26" key="1">
    <citation type="submission" date="2019-03" db="EMBL/GenBank/DDBJ databases">
        <title>Aquabacterium pictum sp.nov., the first bacteriochlorophyll a-containing freshwater bacterium in the genus Aquabacterium of the class Betaproteobacteria.</title>
        <authorList>
            <person name="Hirose S."/>
            <person name="Tank M."/>
            <person name="Hara E."/>
            <person name="Tamaki H."/>
            <person name="Takaichi S."/>
            <person name="Haruta S."/>
            <person name="Hanada S."/>
        </authorList>
    </citation>
    <scope>NUCLEOTIDE SEQUENCE [LARGE SCALE GENOMIC DNA]</scope>
    <source>
        <strain evidence="26">W35</strain>
    </source>
</reference>
<name>A0A480AVC8_9BURK</name>
<dbReference type="InterPro" id="IPR004358">
    <property type="entry name" value="Sig_transdc_His_kin-like_C"/>
</dbReference>
<evidence type="ECO:0000256" key="2">
    <source>
        <dbReference type="ARBA" id="ARBA00004370"/>
    </source>
</evidence>
<feature type="domain" description="PAS" evidence="22">
    <location>
        <begin position="282"/>
        <end position="352"/>
    </location>
</feature>
<comment type="catalytic activity">
    <reaction evidence="1">
        <text>ATP + protein L-histidine = ADP + protein N-phospho-L-histidine.</text>
        <dbReference type="EC" id="2.7.13.3"/>
    </reaction>
</comment>
<dbReference type="SUPFAM" id="SSF55781">
    <property type="entry name" value="GAF domain-like"/>
    <property type="match status" value="2"/>
</dbReference>
<dbReference type="InterPro" id="IPR003661">
    <property type="entry name" value="HisK_dim/P_dom"/>
</dbReference>
<feature type="domain" description="CBS" evidence="24">
    <location>
        <begin position="220"/>
        <end position="277"/>
    </location>
</feature>
<keyword evidence="12" id="KW-0472">Membrane</keyword>
<dbReference type="InterPro" id="IPR001610">
    <property type="entry name" value="PAC"/>
</dbReference>
<dbReference type="InterPro" id="IPR003594">
    <property type="entry name" value="HATPase_dom"/>
</dbReference>
<dbReference type="CDD" id="cd02205">
    <property type="entry name" value="CBS_pair_SF"/>
    <property type="match status" value="1"/>
</dbReference>